<keyword evidence="3" id="KW-1185">Reference proteome</keyword>
<dbReference type="PANTHER" id="PTHR36483">
    <property type="entry name" value="OS02G0130700 PROTEIN"/>
    <property type="match status" value="1"/>
</dbReference>
<reference evidence="2" key="3">
    <citation type="submission" date="2019-03" db="UniProtKB">
        <authorList>
            <consortium name="EnsemblPlants"/>
        </authorList>
    </citation>
    <scope>IDENTIFICATION</scope>
</reference>
<dbReference type="PANTHER" id="PTHR36483:SF12">
    <property type="entry name" value="ACIDIC PROTEIN"/>
    <property type="match status" value="1"/>
</dbReference>
<dbReference type="Proteomes" id="UP000015105">
    <property type="component" value="Unassembled WGS sequence"/>
</dbReference>
<evidence type="ECO:0008006" key="4">
    <source>
        <dbReference type="Google" id="ProtNLM"/>
    </source>
</evidence>
<feature type="chain" id="PRO_5018992353" description="Acidic protein" evidence="1">
    <location>
        <begin position="51"/>
        <end position="130"/>
    </location>
</feature>
<feature type="signal peptide" evidence="1">
    <location>
        <begin position="1"/>
        <end position="50"/>
    </location>
</feature>
<evidence type="ECO:0000313" key="2">
    <source>
        <dbReference type="EnsemblPlants" id="AET0Gv20034900.1"/>
    </source>
</evidence>
<protein>
    <recommendedName>
        <fullName evidence="4">Acidic protein</fullName>
    </recommendedName>
</protein>
<dbReference type="AlphaFoldDB" id="A0A452XCX8"/>
<organism evidence="2 3">
    <name type="scientific">Aegilops tauschii subsp. strangulata</name>
    <name type="common">Goatgrass</name>
    <dbReference type="NCBI Taxonomy" id="200361"/>
    <lineage>
        <taxon>Eukaryota</taxon>
        <taxon>Viridiplantae</taxon>
        <taxon>Streptophyta</taxon>
        <taxon>Embryophyta</taxon>
        <taxon>Tracheophyta</taxon>
        <taxon>Spermatophyta</taxon>
        <taxon>Magnoliopsida</taxon>
        <taxon>Liliopsida</taxon>
        <taxon>Poales</taxon>
        <taxon>Poaceae</taxon>
        <taxon>BOP clade</taxon>
        <taxon>Pooideae</taxon>
        <taxon>Triticodae</taxon>
        <taxon>Triticeae</taxon>
        <taxon>Triticinae</taxon>
        <taxon>Aegilops</taxon>
    </lineage>
</organism>
<accession>A0A452XCX8</accession>
<evidence type="ECO:0000313" key="3">
    <source>
        <dbReference type="Proteomes" id="UP000015105"/>
    </source>
</evidence>
<dbReference type="EnsemblPlants" id="AET0Gv20034900.1">
    <property type="protein sequence ID" value="AET0Gv20034900.1"/>
    <property type="gene ID" value="AET0Gv20034900"/>
</dbReference>
<name>A0A452XCX8_AEGTS</name>
<evidence type="ECO:0000256" key="1">
    <source>
        <dbReference type="SAM" id="SignalP"/>
    </source>
</evidence>
<sequence length="130" mass="14117">THHGSSLLFSSLLQYDCECEAKGMEGKNRVAAIAALCMLLLLTLPKPSHQQPSGVNCKCYRRCYPACKERIQPLPCKVKCAGRCPDAIDRLASCLIACGMDSICDQPALSVDVEVCRNVCHDMWVASGAN</sequence>
<reference evidence="3" key="2">
    <citation type="journal article" date="2017" name="Nat. Plants">
        <title>The Aegilops tauschii genome reveals multiple impacts of transposons.</title>
        <authorList>
            <person name="Zhao G."/>
            <person name="Zou C."/>
            <person name="Li K."/>
            <person name="Wang K."/>
            <person name="Li T."/>
            <person name="Gao L."/>
            <person name="Zhang X."/>
            <person name="Wang H."/>
            <person name="Yang Z."/>
            <person name="Liu X."/>
            <person name="Jiang W."/>
            <person name="Mao L."/>
            <person name="Kong X."/>
            <person name="Jiao Y."/>
            <person name="Jia J."/>
        </authorList>
    </citation>
    <scope>NUCLEOTIDE SEQUENCE [LARGE SCALE GENOMIC DNA]</scope>
    <source>
        <strain evidence="3">cv. AL8/78</strain>
    </source>
</reference>
<proteinExistence type="predicted"/>
<keyword evidence="1" id="KW-0732">Signal</keyword>
<reference evidence="3" key="1">
    <citation type="journal article" date="2014" name="Science">
        <title>Ancient hybridizations among the ancestral genomes of bread wheat.</title>
        <authorList>
            <consortium name="International Wheat Genome Sequencing Consortium,"/>
            <person name="Marcussen T."/>
            <person name="Sandve S.R."/>
            <person name="Heier L."/>
            <person name="Spannagl M."/>
            <person name="Pfeifer M."/>
            <person name="Jakobsen K.S."/>
            <person name="Wulff B.B."/>
            <person name="Steuernagel B."/>
            <person name="Mayer K.F."/>
            <person name="Olsen O.A."/>
        </authorList>
    </citation>
    <scope>NUCLEOTIDE SEQUENCE [LARGE SCALE GENOMIC DNA]</scope>
    <source>
        <strain evidence="3">cv. AL8/78</strain>
    </source>
</reference>
<dbReference type="Gramene" id="AET0Gv20034900.1">
    <property type="protein sequence ID" value="AET0Gv20034900.1"/>
    <property type="gene ID" value="AET0Gv20034900"/>
</dbReference>